<name>A0A0D2M6D3_HYPSF</name>
<reference evidence="3" key="1">
    <citation type="submission" date="2014-04" db="EMBL/GenBank/DDBJ databases">
        <title>Evolutionary Origins and Diversification of the Mycorrhizal Mutualists.</title>
        <authorList>
            <consortium name="DOE Joint Genome Institute"/>
            <consortium name="Mycorrhizal Genomics Consortium"/>
            <person name="Kohler A."/>
            <person name="Kuo A."/>
            <person name="Nagy L.G."/>
            <person name="Floudas D."/>
            <person name="Copeland A."/>
            <person name="Barry K.W."/>
            <person name="Cichocki N."/>
            <person name="Veneault-Fourrey C."/>
            <person name="LaButti K."/>
            <person name="Lindquist E.A."/>
            <person name="Lipzen A."/>
            <person name="Lundell T."/>
            <person name="Morin E."/>
            <person name="Murat C."/>
            <person name="Riley R."/>
            <person name="Ohm R."/>
            <person name="Sun H."/>
            <person name="Tunlid A."/>
            <person name="Henrissat B."/>
            <person name="Grigoriev I.V."/>
            <person name="Hibbett D.S."/>
            <person name="Martin F."/>
        </authorList>
    </citation>
    <scope>NUCLEOTIDE SEQUENCE [LARGE SCALE GENOMIC DNA]</scope>
    <source>
        <strain evidence="3">FD-334 SS-4</strain>
    </source>
</reference>
<organism evidence="2 3">
    <name type="scientific">Hypholoma sublateritium (strain FD-334 SS-4)</name>
    <dbReference type="NCBI Taxonomy" id="945553"/>
    <lineage>
        <taxon>Eukaryota</taxon>
        <taxon>Fungi</taxon>
        <taxon>Dikarya</taxon>
        <taxon>Basidiomycota</taxon>
        <taxon>Agaricomycotina</taxon>
        <taxon>Agaricomycetes</taxon>
        <taxon>Agaricomycetidae</taxon>
        <taxon>Agaricales</taxon>
        <taxon>Agaricineae</taxon>
        <taxon>Strophariaceae</taxon>
        <taxon>Hypholoma</taxon>
    </lineage>
</organism>
<dbReference type="AlphaFoldDB" id="A0A0D2M6D3"/>
<evidence type="ECO:0000256" key="1">
    <source>
        <dbReference type="SAM" id="MobiDB-lite"/>
    </source>
</evidence>
<keyword evidence="3" id="KW-1185">Reference proteome</keyword>
<evidence type="ECO:0000313" key="3">
    <source>
        <dbReference type="Proteomes" id="UP000054270"/>
    </source>
</evidence>
<evidence type="ECO:0000313" key="2">
    <source>
        <dbReference type="EMBL" id="KJA18683.1"/>
    </source>
</evidence>
<feature type="region of interest" description="Disordered" evidence="1">
    <location>
        <begin position="1"/>
        <end position="22"/>
    </location>
</feature>
<dbReference type="Proteomes" id="UP000054270">
    <property type="component" value="Unassembled WGS sequence"/>
</dbReference>
<gene>
    <name evidence="2" type="ORF">HYPSUDRAFT_920174</name>
</gene>
<protein>
    <submittedName>
        <fullName evidence="2">Uncharacterized protein</fullName>
    </submittedName>
</protein>
<dbReference type="EMBL" id="KN817586">
    <property type="protein sequence ID" value="KJA18683.1"/>
    <property type="molecule type" value="Genomic_DNA"/>
</dbReference>
<accession>A0A0D2M6D3</accession>
<sequence>MHTNSTPRTPGPARRSASRSGDAGAQYAHCTHTYLPTYLPTCPISVHLRRPYLLFTSPSPSPFHVPISIFTSICLSICGARISRPLPYFISISVYASPTSPYMHPHRRTIHTHTRTHMHMMPIPTFSDTHHGINLIILICTPSAHRAQPVRFCISRRSSRYSSVIPALR</sequence>
<proteinExistence type="predicted"/>